<evidence type="ECO:0000256" key="1">
    <source>
        <dbReference type="SAM" id="Phobius"/>
    </source>
</evidence>
<comment type="caution">
    <text evidence="2">The sequence shown here is derived from an EMBL/GenBank/DDBJ whole genome shotgun (WGS) entry which is preliminary data.</text>
</comment>
<accession>A0A6N7KZR9</accession>
<keyword evidence="3" id="KW-1185">Reference proteome</keyword>
<dbReference type="OrthoDB" id="8072583at2"/>
<evidence type="ECO:0000313" key="3">
    <source>
        <dbReference type="Proteomes" id="UP000450000"/>
    </source>
</evidence>
<feature type="transmembrane region" description="Helical" evidence="1">
    <location>
        <begin position="113"/>
        <end position="133"/>
    </location>
</feature>
<feature type="transmembrane region" description="Helical" evidence="1">
    <location>
        <begin position="6"/>
        <end position="24"/>
    </location>
</feature>
<organism evidence="2 3">
    <name type="scientific">Streptomyces kaniharaensis</name>
    <dbReference type="NCBI Taxonomy" id="212423"/>
    <lineage>
        <taxon>Bacteria</taxon>
        <taxon>Bacillati</taxon>
        <taxon>Actinomycetota</taxon>
        <taxon>Actinomycetes</taxon>
        <taxon>Kitasatosporales</taxon>
        <taxon>Streptomycetaceae</taxon>
        <taxon>Streptomyces</taxon>
    </lineage>
</organism>
<dbReference type="AlphaFoldDB" id="A0A6N7KZR9"/>
<sequence length="135" mass="15237">MTTREVIGFVLAVLASLLCLWGGMREARLQARLRQYGVHTEGVVVDQHLAPSDDFDLTPVIEFTDRQGRPVRFTPAATGKRMGMDLGTQVPVVYLPEHPENGRVFMRRYLRPMVISLLTGSVLFLGVAVWIWLTR</sequence>
<evidence type="ECO:0000313" key="2">
    <source>
        <dbReference type="EMBL" id="MQS16315.1"/>
    </source>
</evidence>
<proteinExistence type="predicted"/>
<protein>
    <submittedName>
        <fullName evidence="2">DUF3592 domain-containing protein</fullName>
    </submittedName>
</protein>
<gene>
    <name evidence="2" type="ORF">F7Q99_29895</name>
</gene>
<keyword evidence="1" id="KW-0812">Transmembrane</keyword>
<dbReference type="RefSeq" id="WP_153467025.1">
    <property type="nucleotide sequence ID" value="NZ_WBOF01000002.1"/>
</dbReference>
<keyword evidence="1" id="KW-1133">Transmembrane helix</keyword>
<dbReference type="Proteomes" id="UP000450000">
    <property type="component" value="Unassembled WGS sequence"/>
</dbReference>
<reference evidence="2 3" key="1">
    <citation type="submission" date="2019-09" db="EMBL/GenBank/DDBJ databases">
        <title>Genome Sequences of Streptomyces kaniharaensis ATCC 21070.</title>
        <authorList>
            <person name="Zhu W."/>
            <person name="De Crecy-Lagard V."/>
            <person name="Richards N.G."/>
        </authorList>
    </citation>
    <scope>NUCLEOTIDE SEQUENCE [LARGE SCALE GENOMIC DNA]</scope>
    <source>
        <strain evidence="2 3">SF-557</strain>
    </source>
</reference>
<dbReference type="EMBL" id="WBOF01000002">
    <property type="protein sequence ID" value="MQS16315.1"/>
    <property type="molecule type" value="Genomic_DNA"/>
</dbReference>
<name>A0A6N7KZR9_9ACTN</name>
<keyword evidence="1" id="KW-0472">Membrane</keyword>